<feature type="region of interest" description="Disordered" evidence="1">
    <location>
        <begin position="1"/>
        <end position="42"/>
    </location>
</feature>
<organism evidence="3">
    <name type="scientific">Attheya septentrionalis</name>
    <dbReference type="NCBI Taxonomy" id="420275"/>
    <lineage>
        <taxon>Eukaryota</taxon>
        <taxon>Sar</taxon>
        <taxon>Stramenopiles</taxon>
        <taxon>Ochrophyta</taxon>
        <taxon>Bacillariophyta</taxon>
        <taxon>Coscinodiscophyceae</taxon>
        <taxon>Chaetocerotophycidae</taxon>
        <taxon>Chaetocerotales</taxon>
        <taxon>Attheyaceae</taxon>
        <taxon>Attheya</taxon>
    </lineage>
</organism>
<feature type="compositionally biased region" description="Basic residues" evidence="1">
    <location>
        <begin position="33"/>
        <end position="42"/>
    </location>
</feature>
<feature type="compositionally biased region" description="Low complexity" evidence="1">
    <location>
        <begin position="705"/>
        <end position="720"/>
    </location>
</feature>
<feature type="compositionally biased region" description="Basic and acidic residues" evidence="1">
    <location>
        <begin position="638"/>
        <end position="665"/>
    </location>
</feature>
<evidence type="ECO:0000313" key="3">
    <source>
        <dbReference type="EMBL" id="CAD9819051.1"/>
    </source>
</evidence>
<feature type="compositionally biased region" description="Acidic residues" evidence="1">
    <location>
        <begin position="145"/>
        <end position="158"/>
    </location>
</feature>
<proteinExistence type="predicted"/>
<evidence type="ECO:0000256" key="2">
    <source>
        <dbReference type="SAM" id="Phobius"/>
    </source>
</evidence>
<feature type="region of interest" description="Disordered" evidence="1">
    <location>
        <begin position="617"/>
        <end position="720"/>
    </location>
</feature>
<sequence>MIQSEEESNGAPRRRLLQGKAVLADTEPQLPKTIKKKQKKARKKKLVLEEPLVDDPIAEVEKGGARNINKAVKIGEGPISTNDVQIVEEAVVKTKKKNKKKKTVVEQKNVSVENKLSLKTPESGENNELDEISDEVENPILEEEFGSVEEEEEADDEKADTNPLVEGDTVENKPNLKVVSESFNFKDEVIVIDETKFAPFNESDSKIYKAEPFFPNDSLSSLKDLRLQHSGQQDHDQAYLEHHPWLATVNPTLPFYQLPYGITLFLILLVHVVSFVHWNKRITKRDVAVSYDTLVTKKHFHKAIVALLSHPPVSDSSSSSFTNSNGNQGTFGALMGSDDFDGSSGSSRGNRLMVFTRRIYSCGPRQLQRFLARIMKPMLTYFQPLISGHLSGLPLMVYNSHVLWTCRALEEMWSASPYSYGRMLIVLVLTALSLDLFVTHRLLQTTRTPVGMSSPGSSSTHPHRILKDRSICSLTPLVTALLMIYQEHFRNIPMDVLPFLTIPANYISAETSYILTFFVLAVLSHRTYPIFGVVYGTIAGQMWNGGLTRFLAQAYWGNILYVIVAVMCAVSIRSTSARNSRGSGRRVVGSTTLGLVDFIPFLEYVAWDEKGSIRRHGQYGSNDSHRDDEDSDNDHNDEEGRQTENSSDHDPLASWERRPDSDVGIRGRVPLMALDSEGDTEVSDSNLGGGNGMWRRSSTNIGADSGTSAHSNSSGLSSSR</sequence>
<feature type="transmembrane region" description="Helical" evidence="2">
    <location>
        <begin position="378"/>
        <end position="398"/>
    </location>
</feature>
<keyword evidence="2" id="KW-1133">Transmembrane helix</keyword>
<keyword evidence="2" id="KW-0812">Transmembrane</keyword>
<feature type="region of interest" description="Disordered" evidence="1">
    <location>
        <begin position="145"/>
        <end position="169"/>
    </location>
</feature>
<evidence type="ECO:0000256" key="1">
    <source>
        <dbReference type="SAM" id="MobiDB-lite"/>
    </source>
</evidence>
<protein>
    <submittedName>
        <fullName evidence="3">Uncharacterized protein</fullName>
    </submittedName>
</protein>
<reference evidence="3" key="1">
    <citation type="submission" date="2021-01" db="EMBL/GenBank/DDBJ databases">
        <authorList>
            <person name="Corre E."/>
            <person name="Pelletier E."/>
            <person name="Niang G."/>
            <person name="Scheremetjew M."/>
            <person name="Finn R."/>
            <person name="Kale V."/>
            <person name="Holt S."/>
            <person name="Cochrane G."/>
            <person name="Meng A."/>
            <person name="Brown T."/>
            <person name="Cohen L."/>
        </authorList>
    </citation>
    <scope>NUCLEOTIDE SEQUENCE</scope>
    <source>
        <strain evidence="3">CCMP2084</strain>
    </source>
</reference>
<feature type="transmembrane region" description="Helical" evidence="2">
    <location>
        <begin position="553"/>
        <end position="572"/>
    </location>
</feature>
<feature type="transmembrane region" description="Helical" evidence="2">
    <location>
        <begin position="418"/>
        <end position="438"/>
    </location>
</feature>
<dbReference type="AlphaFoldDB" id="A0A7S2UH08"/>
<accession>A0A7S2UH08</accession>
<feature type="transmembrane region" description="Helical" evidence="2">
    <location>
        <begin position="258"/>
        <end position="278"/>
    </location>
</feature>
<gene>
    <name evidence="3" type="ORF">ASEP1449_LOCUS10883</name>
</gene>
<name>A0A7S2UH08_9STRA</name>
<dbReference type="EMBL" id="HBHQ01016296">
    <property type="protein sequence ID" value="CAD9819051.1"/>
    <property type="molecule type" value="Transcribed_RNA"/>
</dbReference>
<keyword evidence="2" id="KW-0472">Membrane</keyword>